<dbReference type="EMBL" id="CAUYUJ010017400">
    <property type="protein sequence ID" value="CAK0874508.1"/>
    <property type="molecule type" value="Genomic_DNA"/>
</dbReference>
<proteinExistence type="predicted"/>
<keyword evidence="3" id="KW-1185">Reference proteome</keyword>
<organism evidence="2 3">
    <name type="scientific">Prorocentrum cordatum</name>
    <dbReference type="NCBI Taxonomy" id="2364126"/>
    <lineage>
        <taxon>Eukaryota</taxon>
        <taxon>Sar</taxon>
        <taxon>Alveolata</taxon>
        <taxon>Dinophyceae</taxon>
        <taxon>Prorocentrales</taxon>
        <taxon>Prorocentraceae</taxon>
        <taxon>Prorocentrum</taxon>
    </lineage>
</organism>
<reference evidence="2" key="1">
    <citation type="submission" date="2023-10" db="EMBL/GenBank/DDBJ databases">
        <authorList>
            <person name="Chen Y."/>
            <person name="Shah S."/>
            <person name="Dougan E. K."/>
            <person name="Thang M."/>
            <person name="Chan C."/>
        </authorList>
    </citation>
    <scope>NUCLEOTIDE SEQUENCE [LARGE SCALE GENOMIC DNA]</scope>
</reference>
<evidence type="ECO:0000256" key="1">
    <source>
        <dbReference type="SAM" id="MobiDB-lite"/>
    </source>
</evidence>
<protein>
    <submittedName>
        <fullName evidence="2">Uncharacterized protein</fullName>
    </submittedName>
</protein>
<accession>A0ABN9VMH7</accession>
<feature type="region of interest" description="Disordered" evidence="1">
    <location>
        <begin position="64"/>
        <end position="108"/>
    </location>
</feature>
<name>A0ABN9VMH7_9DINO</name>
<sequence length="108" mass="11478">MVTVLFPSTGAACFVQMPSELRAVRPGYWKRAVVAARGVGKGMGGLCEGDRHVENMCVVVRPESARPGAEGSAPLGRVRSSARAPRGASPWSLEQERAHDADEGTEED</sequence>
<dbReference type="Proteomes" id="UP001189429">
    <property type="component" value="Unassembled WGS sequence"/>
</dbReference>
<evidence type="ECO:0000313" key="2">
    <source>
        <dbReference type="EMBL" id="CAK0874508.1"/>
    </source>
</evidence>
<comment type="caution">
    <text evidence="2">The sequence shown here is derived from an EMBL/GenBank/DDBJ whole genome shotgun (WGS) entry which is preliminary data.</text>
</comment>
<evidence type="ECO:0000313" key="3">
    <source>
        <dbReference type="Proteomes" id="UP001189429"/>
    </source>
</evidence>
<gene>
    <name evidence="2" type="ORF">PCOR1329_LOCUS59387</name>
</gene>